<evidence type="ECO:0000256" key="1">
    <source>
        <dbReference type="SAM" id="Phobius"/>
    </source>
</evidence>
<feature type="non-terminal residue" evidence="2">
    <location>
        <position position="1"/>
    </location>
</feature>
<gene>
    <name evidence="2" type="ORF">L9F63_001354</name>
</gene>
<dbReference type="EMBL" id="JASPKZ010003845">
    <property type="protein sequence ID" value="KAJ9592126.1"/>
    <property type="molecule type" value="Genomic_DNA"/>
</dbReference>
<name>A0AAD8A534_DIPPU</name>
<proteinExistence type="predicted"/>
<dbReference type="AlphaFoldDB" id="A0AAD8A534"/>
<feature type="transmembrane region" description="Helical" evidence="1">
    <location>
        <begin position="151"/>
        <end position="172"/>
    </location>
</feature>
<reference evidence="2" key="1">
    <citation type="journal article" date="2023" name="IScience">
        <title>Live-bearing cockroach genome reveals convergent evolutionary mechanisms linked to viviparity in insects and beyond.</title>
        <authorList>
            <person name="Fouks B."/>
            <person name="Harrison M.C."/>
            <person name="Mikhailova A.A."/>
            <person name="Marchal E."/>
            <person name="English S."/>
            <person name="Carruthers M."/>
            <person name="Jennings E.C."/>
            <person name="Chiamaka E.L."/>
            <person name="Frigard R.A."/>
            <person name="Pippel M."/>
            <person name="Attardo G.M."/>
            <person name="Benoit J.B."/>
            <person name="Bornberg-Bauer E."/>
            <person name="Tobe S.S."/>
        </authorList>
    </citation>
    <scope>NUCLEOTIDE SEQUENCE</scope>
    <source>
        <strain evidence="2">Stay&amp;Tobe</strain>
    </source>
</reference>
<keyword evidence="1" id="KW-0812">Transmembrane</keyword>
<evidence type="ECO:0000313" key="3">
    <source>
        <dbReference type="Proteomes" id="UP001233999"/>
    </source>
</evidence>
<keyword evidence="1" id="KW-0472">Membrane</keyword>
<reference evidence="2" key="2">
    <citation type="submission" date="2023-05" db="EMBL/GenBank/DDBJ databases">
        <authorList>
            <person name="Fouks B."/>
        </authorList>
    </citation>
    <scope>NUCLEOTIDE SEQUENCE</scope>
    <source>
        <strain evidence="2">Stay&amp;Tobe</strain>
        <tissue evidence="2">Testes</tissue>
    </source>
</reference>
<protein>
    <submittedName>
        <fullName evidence="2">Uncharacterized protein</fullName>
    </submittedName>
</protein>
<feature type="non-terminal residue" evidence="2">
    <location>
        <position position="176"/>
    </location>
</feature>
<organism evidence="2 3">
    <name type="scientific">Diploptera punctata</name>
    <name type="common">Pacific beetle cockroach</name>
    <dbReference type="NCBI Taxonomy" id="6984"/>
    <lineage>
        <taxon>Eukaryota</taxon>
        <taxon>Metazoa</taxon>
        <taxon>Ecdysozoa</taxon>
        <taxon>Arthropoda</taxon>
        <taxon>Hexapoda</taxon>
        <taxon>Insecta</taxon>
        <taxon>Pterygota</taxon>
        <taxon>Neoptera</taxon>
        <taxon>Polyneoptera</taxon>
        <taxon>Dictyoptera</taxon>
        <taxon>Blattodea</taxon>
        <taxon>Blaberoidea</taxon>
        <taxon>Blaberidae</taxon>
        <taxon>Diplopterinae</taxon>
        <taxon>Diploptera</taxon>
    </lineage>
</organism>
<feature type="transmembrane region" description="Helical" evidence="1">
    <location>
        <begin position="110"/>
        <end position="131"/>
    </location>
</feature>
<keyword evidence="1" id="KW-1133">Transmembrane helix</keyword>
<dbReference type="Proteomes" id="UP001233999">
    <property type="component" value="Unassembled WGS sequence"/>
</dbReference>
<accession>A0AAD8A534</accession>
<evidence type="ECO:0000313" key="2">
    <source>
        <dbReference type="EMBL" id="KAJ9592126.1"/>
    </source>
</evidence>
<comment type="caution">
    <text evidence="2">The sequence shown here is derived from an EMBL/GenBank/DDBJ whole genome shotgun (WGS) entry which is preliminary data.</text>
</comment>
<keyword evidence="3" id="KW-1185">Reference proteome</keyword>
<sequence>IILINMTVFWLFLNQLLNFQTGISYYKLWFSVISKSTSQFVGIFRTFLRREKSPRTISILYSISCHILSNIPLVLLQLCEGHGSGRSPIREHVVESTTDHIIWVWTNYNLFSIFLLYCFVNSLFIILYVNYNDFYLIAQTLLPPNGSLKAAFIILWKFLMLLGMMHLTARLWPVQR</sequence>